<evidence type="ECO:0000313" key="2">
    <source>
        <dbReference type="EMBL" id="TWW09478.1"/>
    </source>
</evidence>
<dbReference type="GO" id="GO:0046677">
    <property type="term" value="P:response to antibiotic"/>
    <property type="evidence" value="ECO:0007669"/>
    <property type="project" value="UniProtKB-KW"/>
</dbReference>
<evidence type="ECO:0000256" key="1">
    <source>
        <dbReference type="ARBA" id="ARBA00023251"/>
    </source>
</evidence>
<accession>A0A5C6M4H0</accession>
<evidence type="ECO:0000313" key="3">
    <source>
        <dbReference type="Proteomes" id="UP000321083"/>
    </source>
</evidence>
<keyword evidence="1" id="KW-0046">Antibiotic resistance</keyword>
<name>A0A5C6M4H0_9PLAN</name>
<sequence length="125" mass="14117">MDKSIPVLPSRSLERTIRFYSRLGFEGRLLAAGTWAIVTRGDLELHFFPYPQLQPAENYGGCYLRVSDVDGLAAVFGQAELPRWGIPRVESVEDKVWRMREFAMVDEDGNLVRVGCPLQGVMRGD</sequence>
<dbReference type="InterPro" id="IPR000335">
    <property type="entry name" value="Bleomycin-R"/>
</dbReference>
<dbReference type="InterPro" id="IPR029068">
    <property type="entry name" value="Glyas_Bleomycin-R_OHBP_Dase"/>
</dbReference>
<proteinExistence type="predicted"/>
<dbReference type="CDD" id="cd08349">
    <property type="entry name" value="BLMA_like"/>
    <property type="match status" value="1"/>
</dbReference>
<reference evidence="2 3" key="2">
    <citation type="submission" date="2019-08" db="EMBL/GenBank/DDBJ databases">
        <authorList>
            <person name="Henke P."/>
        </authorList>
    </citation>
    <scope>NUCLEOTIDE SEQUENCE [LARGE SCALE GENOMIC DNA]</scope>
    <source>
        <strain evidence="2">Phe10_nw2017</strain>
    </source>
</reference>
<dbReference type="Proteomes" id="UP000321083">
    <property type="component" value="Unassembled WGS sequence"/>
</dbReference>
<organism evidence="2 3">
    <name type="scientific">Planctomyces bekefii</name>
    <dbReference type="NCBI Taxonomy" id="1653850"/>
    <lineage>
        <taxon>Bacteria</taxon>
        <taxon>Pseudomonadati</taxon>
        <taxon>Planctomycetota</taxon>
        <taxon>Planctomycetia</taxon>
        <taxon>Planctomycetales</taxon>
        <taxon>Planctomycetaceae</taxon>
        <taxon>Planctomyces</taxon>
    </lineage>
</organism>
<keyword evidence="3" id="KW-1185">Reference proteome</keyword>
<comment type="caution">
    <text evidence="2">The sequence shown here is derived from an EMBL/GenBank/DDBJ whole genome shotgun (WGS) entry which is preliminary data.</text>
</comment>
<gene>
    <name evidence="2" type="ORF">E3A20_13920</name>
</gene>
<dbReference type="SUPFAM" id="SSF54593">
    <property type="entry name" value="Glyoxalase/Bleomycin resistance protein/Dihydroxybiphenyl dioxygenase"/>
    <property type="match status" value="1"/>
</dbReference>
<dbReference type="EMBL" id="SRHE01000265">
    <property type="protein sequence ID" value="TWW09478.1"/>
    <property type="molecule type" value="Genomic_DNA"/>
</dbReference>
<reference evidence="2 3" key="1">
    <citation type="submission" date="2019-08" db="EMBL/GenBank/DDBJ databases">
        <title>100 year-old enigma solved: identification of Planctomyces bekefii, the type genus and species of the phylum Planctomycetes.</title>
        <authorList>
            <person name="Svetlana D.N."/>
            <person name="Overmann J."/>
        </authorList>
    </citation>
    <scope>NUCLEOTIDE SEQUENCE [LARGE SCALE GENOMIC DNA]</scope>
    <source>
        <strain evidence="2">Phe10_nw2017</strain>
    </source>
</reference>
<dbReference type="Gene3D" id="3.10.180.10">
    <property type="entry name" value="2,3-Dihydroxybiphenyl 1,2-Dioxygenase, domain 1"/>
    <property type="match status" value="1"/>
</dbReference>
<dbReference type="AlphaFoldDB" id="A0A5C6M4H0"/>
<protein>
    <submittedName>
        <fullName evidence="2">Bleomycin resistance protein</fullName>
    </submittedName>
</protein>